<name>A0A1G2RK90_9BACT</name>
<dbReference type="PROSITE" id="PS01183">
    <property type="entry name" value="UBIE_1"/>
    <property type="match status" value="1"/>
</dbReference>
<dbReference type="STRING" id="1802461.A3B24_01945"/>
<keyword evidence="3 4" id="KW-0949">S-adenosyl-L-methionine</keyword>
<dbReference type="AlphaFoldDB" id="A0A1G2RK90"/>
<organism evidence="5 6">
    <name type="scientific">Candidatus Wildermuthbacteria bacterium RIFCSPLOWO2_01_FULL_48_16</name>
    <dbReference type="NCBI Taxonomy" id="1802461"/>
    <lineage>
        <taxon>Bacteria</taxon>
        <taxon>Candidatus Wildermuthiibacteriota</taxon>
    </lineage>
</organism>
<feature type="binding site" evidence="4">
    <location>
        <position position="111"/>
    </location>
    <ligand>
        <name>S-adenosyl-L-methionine</name>
        <dbReference type="ChEBI" id="CHEBI:59789"/>
    </ligand>
</feature>
<dbReference type="InterPro" id="IPR023576">
    <property type="entry name" value="UbiE/COQ5_MeTrFase_CS"/>
</dbReference>
<dbReference type="GO" id="GO:0009234">
    <property type="term" value="P:menaquinone biosynthetic process"/>
    <property type="evidence" value="ECO:0007669"/>
    <property type="project" value="UniProtKB-UniRule"/>
</dbReference>
<dbReference type="InterPro" id="IPR029063">
    <property type="entry name" value="SAM-dependent_MTases_sf"/>
</dbReference>
<evidence type="ECO:0000256" key="3">
    <source>
        <dbReference type="ARBA" id="ARBA00022691"/>
    </source>
</evidence>
<comment type="pathway">
    <text evidence="4">Quinol/quinone metabolism; menaquinone biosynthesis; menaquinol from 1,4-dihydroxy-2-naphthoate: step 2/2.</text>
</comment>
<feature type="binding site" evidence="4">
    <location>
        <begin position="94"/>
        <end position="95"/>
    </location>
    <ligand>
        <name>S-adenosyl-L-methionine</name>
        <dbReference type="ChEBI" id="CHEBI:59789"/>
    </ligand>
</feature>
<evidence type="ECO:0000256" key="2">
    <source>
        <dbReference type="ARBA" id="ARBA00022679"/>
    </source>
</evidence>
<comment type="catalytic activity">
    <reaction evidence="4">
        <text>a 2-demethylmenaquinol + S-adenosyl-L-methionine = a menaquinol + S-adenosyl-L-homocysteine + H(+)</text>
        <dbReference type="Rhea" id="RHEA:42640"/>
        <dbReference type="Rhea" id="RHEA-COMP:9539"/>
        <dbReference type="Rhea" id="RHEA-COMP:9563"/>
        <dbReference type="ChEBI" id="CHEBI:15378"/>
        <dbReference type="ChEBI" id="CHEBI:18151"/>
        <dbReference type="ChEBI" id="CHEBI:55437"/>
        <dbReference type="ChEBI" id="CHEBI:57856"/>
        <dbReference type="ChEBI" id="CHEBI:59789"/>
        <dbReference type="EC" id="2.1.1.163"/>
    </reaction>
</comment>
<gene>
    <name evidence="4" type="primary">menG</name>
    <name evidence="5" type="ORF">A3B24_01945</name>
</gene>
<dbReference type="GO" id="GO:0032259">
    <property type="term" value="P:methylation"/>
    <property type="evidence" value="ECO:0007669"/>
    <property type="project" value="UniProtKB-KW"/>
</dbReference>
<comment type="similarity">
    <text evidence="4">Belongs to the class I-like SAM-binding methyltransferase superfamily. MenG/UbiE family.</text>
</comment>
<evidence type="ECO:0000256" key="4">
    <source>
        <dbReference type="HAMAP-Rule" id="MF_01813"/>
    </source>
</evidence>
<dbReference type="NCBIfam" id="TIGR01934">
    <property type="entry name" value="MenG_MenH_UbiE"/>
    <property type="match status" value="1"/>
</dbReference>
<evidence type="ECO:0000313" key="5">
    <source>
        <dbReference type="EMBL" id="OHA73260.1"/>
    </source>
</evidence>
<dbReference type="UniPathway" id="UPA00079">
    <property type="reaction ID" value="UER00169"/>
</dbReference>
<dbReference type="PROSITE" id="PS51608">
    <property type="entry name" value="SAM_MT_UBIE"/>
    <property type="match status" value="1"/>
</dbReference>
<evidence type="ECO:0000313" key="6">
    <source>
        <dbReference type="Proteomes" id="UP000176917"/>
    </source>
</evidence>
<dbReference type="GO" id="GO:0043770">
    <property type="term" value="F:demethylmenaquinone methyltransferase activity"/>
    <property type="evidence" value="ECO:0007669"/>
    <property type="project" value="UniProtKB-UniRule"/>
</dbReference>
<dbReference type="Proteomes" id="UP000176917">
    <property type="component" value="Unassembled WGS sequence"/>
</dbReference>
<sequence>MFSRIAKRYDFMNHMMSFGLDMLWRKGLIALAKVKKRDFVLDIATGTGDVAFELVKRGDIRVVGVDISEAMLEHARAKAKRKKFGNAVEFQRADALNLPFPSETFDIVTMSFGLRNMPDYQKAVQEAARVLKQEGRILVLEFAVPKNPFVRVFYRLYMHGVIPFLGGLLSERSAYEYLGKSIEEFTRSVDVVRLLESSGLRDARALPFMFDAVVLYMAKK</sequence>
<dbReference type="EMBL" id="MHUG01000014">
    <property type="protein sequence ID" value="OHA73260.1"/>
    <property type="molecule type" value="Genomic_DNA"/>
</dbReference>
<comment type="function">
    <text evidence="4">Methyltransferase required for the conversion of demethylmenaquinol (DMKH2) to menaquinol (MKH2).</text>
</comment>
<dbReference type="PANTHER" id="PTHR43591:SF24">
    <property type="entry name" value="2-METHOXY-6-POLYPRENYL-1,4-BENZOQUINOL METHYLASE, MITOCHONDRIAL"/>
    <property type="match status" value="1"/>
</dbReference>
<keyword evidence="2 4" id="KW-0808">Transferase</keyword>
<feature type="binding site" evidence="4">
    <location>
        <position position="47"/>
    </location>
    <ligand>
        <name>S-adenosyl-L-methionine</name>
        <dbReference type="ChEBI" id="CHEBI:59789"/>
    </ligand>
</feature>
<dbReference type="Gene3D" id="3.40.50.150">
    <property type="entry name" value="Vaccinia Virus protein VP39"/>
    <property type="match status" value="1"/>
</dbReference>
<feature type="binding site" evidence="4">
    <location>
        <position position="66"/>
    </location>
    <ligand>
        <name>S-adenosyl-L-methionine</name>
        <dbReference type="ChEBI" id="CHEBI:59789"/>
    </ligand>
</feature>
<comment type="caution">
    <text evidence="5">The sequence shown here is derived from an EMBL/GenBank/DDBJ whole genome shotgun (WGS) entry which is preliminary data.</text>
</comment>
<dbReference type="CDD" id="cd02440">
    <property type="entry name" value="AdoMet_MTases"/>
    <property type="match status" value="1"/>
</dbReference>
<dbReference type="NCBIfam" id="NF001244">
    <property type="entry name" value="PRK00216.1-5"/>
    <property type="match status" value="1"/>
</dbReference>
<protein>
    <recommendedName>
        <fullName evidence="4">Demethylmenaquinone methyltransferase</fullName>
        <ecNumber evidence="4">2.1.1.163</ecNumber>
    </recommendedName>
</protein>
<evidence type="ECO:0000256" key="1">
    <source>
        <dbReference type="ARBA" id="ARBA00022603"/>
    </source>
</evidence>
<reference evidence="5 6" key="1">
    <citation type="journal article" date="2016" name="Nat. Commun.">
        <title>Thousands of microbial genomes shed light on interconnected biogeochemical processes in an aquifer system.</title>
        <authorList>
            <person name="Anantharaman K."/>
            <person name="Brown C.T."/>
            <person name="Hug L.A."/>
            <person name="Sharon I."/>
            <person name="Castelle C.J."/>
            <person name="Probst A.J."/>
            <person name="Thomas B.C."/>
            <person name="Singh A."/>
            <person name="Wilkins M.J."/>
            <person name="Karaoz U."/>
            <person name="Brodie E.L."/>
            <person name="Williams K.H."/>
            <person name="Hubbard S.S."/>
            <person name="Banfield J.F."/>
        </authorList>
    </citation>
    <scope>NUCLEOTIDE SEQUENCE [LARGE SCALE GENOMIC DNA]</scope>
</reference>
<dbReference type="PANTHER" id="PTHR43591">
    <property type="entry name" value="METHYLTRANSFERASE"/>
    <property type="match status" value="1"/>
</dbReference>
<dbReference type="InterPro" id="IPR004033">
    <property type="entry name" value="UbiE/COQ5_MeTrFase"/>
</dbReference>
<dbReference type="Pfam" id="PF01209">
    <property type="entry name" value="Ubie_methyltran"/>
    <property type="match status" value="1"/>
</dbReference>
<keyword evidence="1 4" id="KW-0489">Methyltransferase</keyword>
<accession>A0A1G2RK90</accession>
<dbReference type="EC" id="2.1.1.163" evidence="4"/>
<proteinExistence type="inferred from homology"/>
<dbReference type="SUPFAM" id="SSF53335">
    <property type="entry name" value="S-adenosyl-L-methionine-dependent methyltransferases"/>
    <property type="match status" value="1"/>
</dbReference>
<dbReference type="HAMAP" id="MF_01813">
    <property type="entry name" value="MenG_UbiE_methyltr"/>
    <property type="match status" value="1"/>
</dbReference>
<keyword evidence="4" id="KW-0474">Menaquinone biosynthesis</keyword>